<dbReference type="PANTHER" id="PTHR10877:SF150">
    <property type="entry name" value="REJ DOMAIN-CONTAINING PROTEIN"/>
    <property type="match status" value="1"/>
</dbReference>
<keyword evidence="3" id="KW-1185">Reference proteome</keyword>
<dbReference type="GO" id="GO:0050982">
    <property type="term" value="P:detection of mechanical stimulus"/>
    <property type="evidence" value="ECO:0007669"/>
    <property type="project" value="TreeGrafter"/>
</dbReference>
<dbReference type="InterPro" id="IPR051223">
    <property type="entry name" value="Polycystin"/>
</dbReference>
<dbReference type="AlphaFoldDB" id="A0A1D1UQE4"/>
<keyword evidence="1" id="KW-0812">Transmembrane</keyword>
<dbReference type="PANTHER" id="PTHR10877">
    <property type="entry name" value="POLYCYSTIN FAMILY MEMBER"/>
    <property type="match status" value="1"/>
</dbReference>
<proteinExistence type="predicted"/>
<name>A0A1D1UQE4_RAMVA</name>
<dbReference type="STRING" id="947166.A0A1D1UQE4"/>
<feature type="transmembrane region" description="Helical" evidence="1">
    <location>
        <begin position="162"/>
        <end position="182"/>
    </location>
</feature>
<evidence type="ECO:0000256" key="1">
    <source>
        <dbReference type="SAM" id="Phobius"/>
    </source>
</evidence>
<comment type="caution">
    <text evidence="2">The sequence shown here is derived from an EMBL/GenBank/DDBJ whole genome shotgun (WGS) entry which is preliminary data.</text>
</comment>
<dbReference type="GO" id="GO:0016020">
    <property type="term" value="C:membrane"/>
    <property type="evidence" value="ECO:0007669"/>
    <property type="project" value="TreeGrafter"/>
</dbReference>
<feature type="transmembrane region" description="Helical" evidence="1">
    <location>
        <begin position="73"/>
        <end position="94"/>
    </location>
</feature>
<reference evidence="2 3" key="1">
    <citation type="journal article" date="2016" name="Nat. Commun.">
        <title>Extremotolerant tardigrade genome and improved radiotolerance of human cultured cells by tardigrade-unique protein.</title>
        <authorList>
            <person name="Hashimoto T."/>
            <person name="Horikawa D.D."/>
            <person name="Saito Y."/>
            <person name="Kuwahara H."/>
            <person name="Kozuka-Hata H."/>
            <person name="Shin-I T."/>
            <person name="Minakuchi Y."/>
            <person name="Ohishi K."/>
            <person name="Motoyama A."/>
            <person name="Aizu T."/>
            <person name="Enomoto A."/>
            <person name="Kondo K."/>
            <person name="Tanaka S."/>
            <person name="Hara Y."/>
            <person name="Koshikawa S."/>
            <person name="Sagara H."/>
            <person name="Miura T."/>
            <person name="Yokobori S."/>
            <person name="Miyagawa K."/>
            <person name="Suzuki Y."/>
            <person name="Kubo T."/>
            <person name="Oyama M."/>
            <person name="Kohara Y."/>
            <person name="Fujiyama A."/>
            <person name="Arakawa K."/>
            <person name="Katayama T."/>
            <person name="Toyoda A."/>
            <person name="Kunieda T."/>
        </authorList>
    </citation>
    <scope>NUCLEOTIDE SEQUENCE [LARGE SCALE GENOMIC DNA]</scope>
    <source>
        <strain evidence="2 3">YOKOZUNA-1</strain>
    </source>
</reference>
<evidence type="ECO:0000313" key="3">
    <source>
        <dbReference type="Proteomes" id="UP000186922"/>
    </source>
</evidence>
<feature type="transmembrane region" description="Helical" evidence="1">
    <location>
        <begin position="106"/>
        <end position="134"/>
    </location>
</feature>
<dbReference type="EMBL" id="BDGG01000001">
    <property type="protein sequence ID" value="GAU90615.1"/>
    <property type="molecule type" value="Genomic_DNA"/>
</dbReference>
<sequence length="263" mass="29816">MGFFALCSDIPKPEKPPKQQVSISYLKPAKLNLFKFNRPIRKLFVRPLHIERIDNSPLIKHAEHNLPFWTKPVAWLVGLGTAIVSTIFVVWFGLHSGRSKSQEWLASFFSALAIDVLFNQPLKVLVLSFLLAAILRTQRKDAYKCFAAVRKMTFLTERMQTWLTDIGWFVLFMFSVFVFTYGKTPLGGSGVRASLDSIFLGTNVLDFNDKEDGPLSKVKTVEMLWVYLESTFLVSYSPAKSARPLLLDKSVHFMGDEANLCLG</sequence>
<gene>
    <name evidence="2" type="primary">RvY_03008-1</name>
    <name evidence="2" type="synonym">RvY_03008.1</name>
    <name evidence="2" type="ORF">RvY_03008</name>
</gene>
<accession>A0A1D1UQE4</accession>
<evidence type="ECO:0000313" key="2">
    <source>
        <dbReference type="EMBL" id="GAU90615.1"/>
    </source>
</evidence>
<organism evidence="2 3">
    <name type="scientific">Ramazzottius varieornatus</name>
    <name type="common">Water bear</name>
    <name type="synonym">Tardigrade</name>
    <dbReference type="NCBI Taxonomy" id="947166"/>
    <lineage>
        <taxon>Eukaryota</taxon>
        <taxon>Metazoa</taxon>
        <taxon>Ecdysozoa</taxon>
        <taxon>Tardigrada</taxon>
        <taxon>Eutardigrada</taxon>
        <taxon>Parachela</taxon>
        <taxon>Hypsibioidea</taxon>
        <taxon>Ramazzottiidae</taxon>
        <taxon>Ramazzottius</taxon>
    </lineage>
</organism>
<keyword evidence="1" id="KW-0472">Membrane</keyword>
<keyword evidence="1" id="KW-1133">Transmembrane helix</keyword>
<dbReference type="OrthoDB" id="444119at2759"/>
<dbReference type="GO" id="GO:0005262">
    <property type="term" value="F:calcium channel activity"/>
    <property type="evidence" value="ECO:0007669"/>
    <property type="project" value="TreeGrafter"/>
</dbReference>
<protein>
    <submittedName>
        <fullName evidence="2">Uncharacterized protein</fullName>
    </submittedName>
</protein>
<dbReference type="Proteomes" id="UP000186922">
    <property type="component" value="Unassembled WGS sequence"/>
</dbReference>